<accession>A0A9P3H8X9</accession>
<evidence type="ECO:0000256" key="5">
    <source>
        <dbReference type="ARBA" id="ARBA00023136"/>
    </source>
</evidence>
<dbReference type="Pfam" id="PF06624">
    <property type="entry name" value="RAMP4"/>
    <property type="match status" value="1"/>
</dbReference>
<dbReference type="EMBL" id="BQFW01000006">
    <property type="protein sequence ID" value="GJJ71998.1"/>
    <property type="molecule type" value="Genomic_DNA"/>
</dbReference>
<dbReference type="Proteomes" id="UP000827284">
    <property type="component" value="Unassembled WGS sequence"/>
</dbReference>
<comment type="subcellular location">
    <subcellularLocation>
        <location evidence="6">Membrane</location>
        <topology evidence="6">Single-pass membrane protein</topology>
    </subcellularLocation>
    <subcellularLocation>
        <location evidence="6">Endoplasmic reticulum membrane</location>
        <topology evidence="6">Single-pass membrane protein</topology>
    </subcellularLocation>
</comment>
<sequence length="81" mass="8242">MATASSPVMRARNAKYQANVTKRGHTKGASDKSHSSSSSTTKSKSSAVSPALAGFLVVLLCGGAIVEILRLFGAGAQTDGF</sequence>
<feature type="region of interest" description="Disordered" evidence="7">
    <location>
        <begin position="1"/>
        <end position="48"/>
    </location>
</feature>
<name>A0A9P3H8X9_9FUNG</name>
<feature type="compositionally biased region" description="Low complexity" evidence="7">
    <location>
        <begin position="35"/>
        <end position="48"/>
    </location>
</feature>
<keyword evidence="5 6" id="KW-0472">Membrane</keyword>
<evidence type="ECO:0000256" key="1">
    <source>
        <dbReference type="ARBA" id="ARBA00005500"/>
    </source>
</evidence>
<dbReference type="GO" id="GO:0005789">
    <property type="term" value="C:endoplasmic reticulum membrane"/>
    <property type="evidence" value="ECO:0007669"/>
    <property type="project" value="UniProtKB-SubCell"/>
</dbReference>
<comment type="caution">
    <text evidence="8">The sequence shown here is derived from an EMBL/GenBank/DDBJ whole genome shotgun (WGS) entry which is preliminary data.</text>
</comment>
<evidence type="ECO:0000313" key="9">
    <source>
        <dbReference type="Proteomes" id="UP000827284"/>
    </source>
</evidence>
<dbReference type="OrthoDB" id="16679at2759"/>
<evidence type="ECO:0000256" key="7">
    <source>
        <dbReference type="SAM" id="MobiDB-lite"/>
    </source>
</evidence>
<dbReference type="InterPro" id="IPR010580">
    <property type="entry name" value="ER_stress-assoc"/>
</dbReference>
<keyword evidence="9" id="KW-1185">Reference proteome</keyword>
<evidence type="ECO:0000256" key="3">
    <source>
        <dbReference type="ARBA" id="ARBA00022824"/>
    </source>
</evidence>
<evidence type="ECO:0000256" key="6">
    <source>
        <dbReference type="RuleBase" id="RU364120"/>
    </source>
</evidence>
<proteinExistence type="inferred from homology"/>
<comment type="similarity">
    <text evidence="1 6">Belongs to the RAMP4 family.</text>
</comment>
<feature type="transmembrane region" description="Helical" evidence="6">
    <location>
        <begin position="51"/>
        <end position="72"/>
    </location>
</feature>
<evidence type="ECO:0000256" key="4">
    <source>
        <dbReference type="ARBA" id="ARBA00022989"/>
    </source>
</evidence>
<reference evidence="8" key="1">
    <citation type="submission" date="2021-11" db="EMBL/GenBank/DDBJ databases">
        <authorList>
            <person name="Herlambang A."/>
            <person name="Guo Y."/>
            <person name="Takashima Y."/>
            <person name="Nishizawa T."/>
        </authorList>
    </citation>
    <scope>NUCLEOTIDE SEQUENCE</scope>
    <source>
        <strain evidence="8">E1425</strain>
    </source>
</reference>
<keyword evidence="2 6" id="KW-0812">Transmembrane</keyword>
<comment type="function">
    <text evidence="6">Interacts with target proteins during translocation into the lumen of the endoplasmic reticulum. Protects unfolded target proteins against degradation and facilitate correct glycosylation.</text>
</comment>
<gene>
    <name evidence="8" type="ORF">EMPS_04355</name>
</gene>
<keyword evidence="4 6" id="KW-1133">Transmembrane helix</keyword>
<evidence type="ECO:0000313" key="8">
    <source>
        <dbReference type="EMBL" id="GJJ71998.1"/>
    </source>
</evidence>
<keyword evidence="3 6" id="KW-0256">Endoplasmic reticulum</keyword>
<evidence type="ECO:0000256" key="2">
    <source>
        <dbReference type="ARBA" id="ARBA00022692"/>
    </source>
</evidence>
<dbReference type="AlphaFoldDB" id="A0A9P3H8X9"/>
<protein>
    <recommendedName>
        <fullName evidence="6">Stress-associated endoplasmic reticulum protein</fullName>
    </recommendedName>
</protein>
<reference evidence="8" key="2">
    <citation type="journal article" date="2022" name="Microbiol. Resour. Announc.">
        <title>Whole-Genome Sequence of Entomortierella parvispora E1425, a Mucoromycotan Fungus Associated with Burkholderiaceae-Related Endosymbiotic Bacteria.</title>
        <authorList>
            <person name="Herlambang A."/>
            <person name="Guo Y."/>
            <person name="Takashima Y."/>
            <person name="Narisawa K."/>
            <person name="Ohta H."/>
            <person name="Nishizawa T."/>
        </authorList>
    </citation>
    <scope>NUCLEOTIDE SEQUENCE</scope>
    <source>
        <strain evidence="8">E1425</strain>
    </source>
</reference>
<organism evidence="8 9">
    <name type="scientific">Entomortierella parvispora</name>
    <dbReference type="NCBI Taxonomy" id="205924"/>
    <lineage>
        <taxon>Eukaryota</taxon>
        <taxon>Fungi</taxon>
        <taxon>Fungi incertae sedis</taxon>
        <taxon>Mucoromycota</taxon>
        <taxon>Mortierellomycotina</taxon>
        <taxon>Mortierellomycetes</taxon>
        <taxon>Mortierellales</taxon>
        <taxon>Mortierellaceae</taxon>
        <taxon>Entomortierella</taxon>
    </lineage>
</organism>